<dbReference type="AlphaFoldDB" id="A0A1W1EJ62"/>
<accession>A0A1W1EJ62</accession>
<keyword evidence="1" id="KW-1133">Transmembrane helix</keyword>
<feature type="transmembrane region" description="Helical" evidence="1">
    <location>
        <begin position="185"/>
        <end position="218"/>
    </location>
</feature>
<evidence type="ECO:0000313" key="2">
    <source>
        <dbReference type="EMBL" id="SHO80880.1"/>
    </source>
</evidence>
<keyword evidence="2" id="KW-0131">Cell cycle</keyword>
<feature type="transmembrane region" description="Helical" evidence="1">
    <location>
        <begin position="238"/>
        <end position="263"/>
    </location>
</feature>
<proteinExistence type="predicted"/>
<feature type="transmembrane region" description="Helical" evidence="1">
    <location>
        <begin position="141"/>
        <end position="165"/>
    </location>
</feature>
<keyword evidence="2" id="KW-0132">Cell division</keyword>
<keyword evidence="1" id="KW-0472">Membrane</keyword>
<reference evidence="2" key="1">
    <citation type="submission" date="2016-10" db="EMBL/GenBank/DDBJ databases">
        <authorList>
            <person name="de Groot N.N."/>
        </authorList>
    </citation>
    <scope>NUCLEOTIDE SEQUENCE</scope>
</reference>
<dbReference type="EMBL" id="FRYL01000021">
    <property type="protein sequence ID" value="SHO80880.1"/>
    <property type="molecule type" value="Genomic_DNA"/>
</dbReference>
<name>A0A1W1EJ62_9ZZZZ</name>
<protein>
    <submittedName>
        <fullName evidence="2">Cell division protein FtsX</fullName>
    </submittedName>
</protein>
<feature type="transmembrane region" description="Helical" evidence="1">
    <location>
        <begin position="7"/>
        <end position="27"/>
    </location>
</feature>
<sequence>MKFIKRHLAFILPLMAILIGVEFYLVFERTTKSYEEGLRNRYSILIVAHDKIKLQYLQSLNPRIASIEVVEKKGIVDEISKGLKASSRRNLSKLLPYFYDTKLDSYLSKEEIEVVKNDLEKSNKIKRVETFDGSHNSTYKLFIFLKLIFKLFILFIGIVSFFLIIKQMEVWSLNHKERMRIMEIFGAPLFLRSAVMYRLAIIDTIIATSFVSMIFIYLKNNWAENSNIEILMKHHELIFQGGDIITMLGVSIPLVIISVFLVASSIKVEN</sequence>
<evidence type="ECO:0000256" key="1">
    <source>
        <dbReference type="SAM" id="Phobius"/>
    </source>
</evidence>
<dbReference type="GO" id="GO:0051301">
    <property type="term" value="P:cell division"/>
    <property type="evidence" value="ECO:0007669"/>
    <property type="project" value="UniProtKB-KW"/>
</dbReference>
<gene>
    <name evidence="2" type="ORF">MNB_SV-15-530</name>
</gene>
<keyword evidence="1" id="KW-0812">Transmembrane</keyword>
<organism evidence="2">
    <name type="scientific">hydrothermal vent metagenome</name>
    <dbReference type="NCBI Taxonomy" id="652676"/>
    <lineage>
        <taxon>unclassified sequences</taxon>
        <taxon>metagenomes</taxon>
        <taxon>ecological metagenomes</taxon>
    </lineage>
</organism>